<dbReference type="InterPro" id="IPR029057">
    <property type="entry name" value="PRTase-like"/>
</dbReference>
<dbReference type="RefSeq" id="WP_142891778.1">
    <property type="nucleotide sequence ID" value="NZ_ML660160.1"/>
</dbReference>
<evidence type="ECO:0000313" key="3">
    <source>
        <dbReference type="Proteomes" id="UP000315439"/>
    </source>
</evidence>
<keyword evidence="3" id="KW-1185">Reference proteome</keyword>
<comment type="similarity">
    <text evidence="1">Belongs to the ComF/GntX family.</text>
</comment>
<gene>
    <name evidence="2" type="ORF">FLL46_02195</name>
</gene>
<evidence type="ECO:0000313" key="2">
    <source>
        <dbReference type="EMBL" id="TQV89714.1"/>
    </source>
</evidence>
<dbReference type="CDD" id="cd06223">
    <property type="entry name" value="PRTases_typeI"/>
    <property type="match status" value="1"/>
</dbReference>
<comment type="caution">
    <text evidence="2">The sequence shown here is derived from an EMBL/GenBank/DDBJ whole genome shotgun (WGS) entry which is preliminary data.</text>
</comment>
<name>A0A545UJT3_9GAMM</name>
<proteinExistence type="inferred from homology"/>
<organism evidence="2 3">
    <name type="scientific">Aliikangiella coralliicola</name>
    <dbReference type="NCBI Taxonomy" id="2592383"/>
    <lineage>
        <taxon>Bacteria</taxon>
        <taxon>Pseudomonadati</taxon>
        <taxon>Pseudomonadota</taxon>
        <taxon>Gammaproteobacteria</taxon>
        <taxon>Oceanospirillales</taxon>
        <taxon>Pleioneaceae</taxon>
        <taxon>Aliikangiella</taxon>
    </lineage>
</organism>
<dbReference type="OrthoDB" id="9793412at2"/>
<evidence type="ECO:0000256" key="1">
    <source>
        <dbReference type="ARBA" id="ARBA00008007"/>
    </source>
</evidence>
<dbReference type="InterPro" id="IPR000836">
    <property type="entry name" value="PRTase_dom"/>
</dbReference>
<dbReference type="InterPro" id="IPR051910">
    <property type="entry name" value="ComF/GntX_DNA_util-trans"/>
</dbReference>
<dbReference type="SUPFAM" id="SSF53271">
    <property type="entry name" value="PRTase-like"/>
    <property type="match status" value="1"/>
</dbReference>
<sequence>MKVNIWSLFNLKIISKFIPVSDCLLCRGPVVQAVNSDYWSNECSDIACSVFNRLDLNLAPGGGLDRLEAAAKISDNKIQPPNSRLICHYCHQRLPLLRQSCRVCAMPVTGVLTDNQEQVCGQCLRHSPMFKKTITAFHYEPPISDFITSMKFNGIYYLSSLLTDYLEQQIRLSYQPENFPQGLVAVPLHPKKLRKRGFNQAQLIAKTLAKSFSIPLLSHLVKRNRDTQAQTSLDALKRQQNLRGAFNVISKPPNFVAVVDDVMTTGTTANELATQLIKQGAERVDVWCIARAYTNN</sequence>
<dbReference type="PANTHER" id="PTHR47505">
    <property type="entry name" value="DNA UTILIZATION PROTEIN YHGH"/>
    <property type="match status" value="1"/>
</dbReference>
<dbReference type="Proteomes" id="UP000315439">
    <property type="component" value="Unassembled WGS sequence"/>
</dbReference>
<dbReference type="AlphaFoldDB" id="A0A545UJT3"/>
<protein>
    <submittedName>
        <fullName evidence="2">ComF family protein</fullName>
    </submittedName>
</protein>
<dbReference type="Gene3D" id="3.40.50.2020">
    <property type="match status" value="1"/>
</dbReference>
<accession>A0A545UJT3</accession>
<dbReference type="EMBL" id="VIKS01000001">
    <property type="protein sequence ID" value="TQV89714.1"/>
    <property type="molecule type" value="Genomic_DNA"/>
</dbReference>
<dbReference type="PANTHER" id="PTHR47505:SF1">
    <property type="entry name" value="DNA UTILIZATION PROTEIN YHGH"/>
    <property type="match status" value="1"/>
</dbReference>
<reference evidence="2 3" key="1">
    <citation type="submission" date="2019-07" db="EMBL/GenBank/DDBJ databases">
        <title>Draft genome for Aliikangiella sp. M105.</title>
        <authorList>
            <person name="Wang G."/>
        </authorList>
    </citation>
    <scope>NUCLEOTIDE SEQUENCE [LARGE SCALE GENOMIC DNA]</scope>
    <source>
        <strain evidence="2 3">M105</strain>
    </source>
</reference>